<dbReference type="RefSeq" id="WP_308950537.1">
    <property type="nucleotide sequence ID" value="NZ_JARXHW010000024.1"/>
</dbReference>
<evidence type="ECO:0000259" key="1">
    <source>
        <dbReference type="Pfam" id="PF08242"/>
    </source>
</evidence>
<gene>
    <name evidence="2" type="ORF">QEH52_11310</name>
</gene>
<dbReference type="Proteomes" id="UP001225316">
    <property type="component" value="Unassembled WGS sequence"/>
</dbReference>
<evidence type="ECO:0000313" key="2">
    <source>
        <dbReference type="EMBL" id="MDQ8208099.1"/>
    </source>
</evidence>
<dbReference type="EMBL" id="JARXHW010000024">
    <property type="protein sequence ID" value="MDQ8208099.1"/>
    <property type="molecule type" value="Genomic_DNA"/>
</dbReference>
<feature type="domain" description="Methyltransferase type 12" evidence="1">
    <location>
        <begin position="62"/>
        <end position="180"/>
    </location>
</feature>
<sequence length="250" mass="28086">MMSENNPYESDELLQQYLVFHYASAAEQFPYSFGGGDALDFPKRCALEGPEFASLPADARALDLGCSVGRSSFELARHCKEVIGVDYSQAFIHAASRMASDGRHAATRLDEGSATTQLLLELDPAIDRSRVHFEQGDAQHIREDIGQFDLVVACNLICRLPEPMRLLRRLPELVRPGGQLFITTPFTWLEEYTASSNWLGDGAADSFAGLRQALQPAFVLEAQWDMPFLIREHARKFQYSIAQASRWRRV</sequence>
<comment type="caution">
    <text evidence="2">The sequence shown here is derived from an EMBL/GenBank/DDBJ whole genome shotgun (WGS) entry which is preliminary data.</text>
</comment>
<keyword evidence="3" id="KW-1185">Reference proteome</keyword>
<accession>A0ABU1AVA9</accession>
<dbReference type="Gene3D" id="3.40.50.150">
    <property type="entry name" value="Vaccinia Virus protein VP39"/>
    <property type="match status" value="1"/>
</dbReference>
<reference evidence="2 3" key="1">
    <citation type="submission" date="2023-04" db="EMBL/GenBank/DDBJ databases">
        <title>A novel bacteria isolated from coastal sediment.</title>
        <authorList>
            <person name="Liu X.-J."/>
            <person name="Du Z.-J."/>
        </authorList>
    </citation>
    <scope>NUCLEOTIDE SEQUENCE [LARGE SCALE GENOMIC DNA]</scope>
    <source>
        <strain evidence="2 3">SDUM461003</strain>
    </source>
</reference>
<protein>
    <submittedName>
        <fullName evidence="2">4-mercaptohistidine N1-methyltransferase</fullName>
    </submittedName>
</protein>
<evidence type="ECO:0000313" key="3">
    <source>
        <dbReference type="Proteomes" id="UP001225316"/>
    </source>
</evidence>
<dbReference type="Pfam" id="PF08242">
    <property type="entry name" value="Methyltransf_12"/>
    <property type="match status" value="1"/>
</dbReference>
<proteinExistence type="predicted"/>
<dbReference type="InterPro" id="IPR029063">
    <property type="entry name" value="SAM-dependent_MTases_sf"/>
</dbReference>
<dbReference type="SUPFAM" id="SSF53335">
    <property type="entry name" value="S-adenosyl-L-methionine-dependent methyltransferases"/>
    <property type="match status" value="1"/>
</dbReference>
<dbReference type="InterPro" id="IPR013217">
    <property type="entry name" value="Methyltransf_12"/>
</dbReference>
<dbReference type="PANTHER" id="PTHR45445">
    <property type="match status" value="1"/>
</dbReference>
<dbReference type="NCBIfam" id="TIGR04345">
    <property type="entry name" value="ovoA_Cterm"/>
    <property type="match status" value="1"/>
</dbReference>
<name>A0ABU1AVA9_9BACT</name>
<organism evidence="2 3">
    <name type="scientific">Thalassobacterium maritimum</name>
    <dbReference type="NCBI Taxonomy" id="3041265"/>
    <lineage>
        <taxon>Bacteria</taxon>
        <taxon>Pseudomonadati</taxon>
        <taxon>Verrucomicrobiota</taxon>
        <taxon>Opitutia</taxon>
        <taxon>Puniceicoccales</taxon>
        <taxon>Coraliomargaritaceae</taxon>
        <taxon>Thalassobacterium</taxon>
    </lineage>
</organism>
<dbReference type="PANTHER" id="PTHR45445:SF2">
    <property type="entry name" value="METHYLTRANSFERASE TYPE 11 DOMAIN-CONTAINING PROTEIN"/>
    <property type="match status" value="1"/>
</dbReference>
<dbReference type="InterPro" id="IPR027625">
    <property type="entry name" value="OvoA_Cterm"/>
</dbReference>
<dbReference type="CDD" id="cd02440">
    <property type="entry name" value="AdoMet_MTases"/>
    <property type="match status" value="1"/>
</dbReference>